<evidence type="ECO:0000313" key="7">
    <source>
        <dbReference type="Proteomes" id="UP000005361"/>
    </source>
</evidence>
<dbReference type="PANTHER" id="PTHR30265:SF4">
    <property type="entry name" value="KOW MOTIF FAMILY PROTEIN, EXPRESSED"/>
    <property type="match status" value="1"/>
</dbReference>
<reference evidence="7" key="2">
    <citation type="submission" date="2015-02" db="EMBL/GenBank/DDBJ databases">
        <title>Complete Genome Sequence of Pelosinus fermentans JBW45.</title>
        <authorList>
            <person name="De Leon K.B."/>
            <person name="Utturkar S.M."/>
            <person name="Camilleri L.B."/>
            <person name="Arkin A.P."/>
            <person name="Fields M.W."/>
            <person name="Brown S.D."/>
            <person name="Wall J.D."/>
        </authorList>
    </citation>
    <scope>NUCLEOTIDE SEQUENCE [LARGE SCALE GENOMIC DNA]</scope>
    <source>
        <strain evidence="7">JBW45</strain>
    </source>
</reference>
<dbReference type="SMART" id="SM00738">
    <property type="entry name" value="NGN"/>
    <property type="match status" value="1"/>
</dbReference>
<dbReference type="EMBL" id="CP010978">
    <property type="protein sequence ID" value="AJQ26585.1"/>
    <property type="molecule type" value="Genomic_DNA"/>
</dbReference>
<dbReference type="Proteomes" id="UP000005361">
    <property type="component" value="Chromosome"/>
</dbReference>
<accession>I9NRF0</accession>
<keyword evidence="1 4" id="KW-0889">Transcription antitermination</keyword>
<evidence type="ECO:0000313" key="6">
    <source>
        <dbReference type="EMBL" id="AJQ26585.1"/>
    </source>
</evidence>
<feature type="domain" description="NusG-like N-terminal" evidence="5">
    <location>
        <begin position="1"/>
        <end position="105"/>
    </location>
</feature>
<dbReference type="InterPro" id="IPR047663">
    <property type="entry name" value="Transcription_antiterm_LoaP"/>
</dbReference>
<evidence type="ECO:0000259" key="5">
    <source>
        <dbReference type="SMART" id="SM00738"/>
    </source>
</evidence>
<dbReference type="PANTHER" id="PTHR30265">
    <property type="entry name" value="RHO-INTERACTING TRANSCRIPTION TERMINATION FACTOR NUSG"/>
    <property type="match status" value="1"/>
</dbReference>
<dbReference type="InterPro" id="IPR043425">
    <property type="entry name" value="NusG-like"/>
</dbReference>
<keyword evidence="4" id="KW-0806">Transcription termination</keyword>
<dbReference type="HOGENOM" id="CLU_067287_2_0_9"/>
<dbReference type="InterPro" id="IPR008991">
    <property type="entry name" value="Translation_prot_SH3-like_sf"/>
</dbReference>
<keyword evidence="2 4" id="KW-0805">Transcription regulation</keyword>
<reference evidence="6 7" key="1">
    <citation type="journal article" date="2015" name="Genome Announc.">
        <title>Complete Genome Sequence of Pelosinus fermentans JBW45, a Member of a Remarkably Competitive Group of Negativicutes in the Firmicutes Phylum.</title>
        <authorList>
            <person name="De Leon K.B."/>
            <person name="Utturkar S.M."/>
            <person name="Camilleri L.B."/>
            <person name="Elias D.A."/>
            <person name="Arkin A.P."/>
            <person name="Fields M.W."/>
            <person name="Brown S.D."/>
            <person name="Wall J.D."/>
        </authorList>
    </citation>
    <scope>NUCLEOTIDE SEQUENCE [LARGE SCALE GENOMIC DNA]</scope>
    <source>
        <strain evidence="6 7">JBW45</strain>
    </source>
</reference>
<dbReference type="GO" id="GO:0006353">
    <property type="term" value="P:DNA-templated transcription termination"/>
    <property type="evidence" value="ECO:0007669"/>
    <property type="project" value="UniProtKB-KW"/>
</dbReference>
<gene>
    <name evidence="6" type="ORF">JBW_01233</name>
</gene>
<dbReference type="InterPro" id="IPR006645">
    <property type="entry name" value="NGN-like_dom"/>
</dbReference>
<dbReference type="KEGG" id="pft:JBW_01233"/>
<proteinExistence type="inferred from homology"/>
<dbReference type="NCBIfam" id="NF033641">
    <property type="entry name" value="antiterm_LoaP"/>
    <property type="match status" value="1"/>
</dbReference>
<dbReference type="GO" id="GO:0032784">
    <property type="term" value="P:regulation of DNA-templated transcription elongation"/>
    <property type="evidence" value="ECO:0007669"/>
    <property type="project" value="InterPro"/>
</dbReference>
<name>I9NRF0_9FIRM</name>
<dbReference type="PRINTS" id="PR00338">
    <property type="entry name" value="NUSGTNSCPFCT"/>
</dbReference>
<dbReference type="CDD" id="cd08000">
    <property type="entry name" value="NGN"/>
    <property type="match status" value="1"/>
</dbReference>
<dbReference type="RefSeq" id="WP_007957049.1">
    <property type="nucleotide sequence ID" value="NZ_CP010978.1"/>
</dbReference>
<evidence type="ECO:0000256" key="1">
    <source>
        <dbReference type="ARBA" id="ARBA00022814"/>
    </source>
</evidence>
<comment type="similarity">
    <text evidence="4">Belongs to the NusG family.</text>
</comment>
<dbReference type="GO" id="GO:0031564">
    <property type="term" value="P:transcription antitermination"/>
    <property type="evidence" value="ECO:0007669"/>
    <property type="project" value="UniProtKB-KW"/>
</dbReference>
<dbReference type="SUPFAM" id="SSF50104">
    <property type="entry name" value="Translation proteins SH3-like domain"/>
    <property type="match status" value="1"/>
</dbReference>
<dbReference type="Pfam" id="PF02357">
    <property type="entry name" value="NusG"/>
    <property type="match status" value="1"/>
</dbReference>
<organism evidence="6 7">
    <name type="scientific">Pelosinus fermentans JBW45</name>
    <dbReference type="NCBI Taxonomy" id="1192197"/>
    <lineage>
        <taxon>Bacteria</taxon>
        <taxon>Bacillati</taxon>
        <taxon>Bacillota</taxon>
        <taxon>Negativicutes</taxon>
        <taxon>Selenomonadales</taxon>
        <taxon>Sporomusaceae</taxon>
        <taxon>Pelosinus</taxon>
    </lineage>
</organism>
<dbReference type="SUPFAM" id="SSF82679">
    <property type="entry name" value="N-utilization substance G protein NusG, N-terminal domain"/>
    <property type="match status" value="1"/>
</dbReference>
<dbReference type="InterPro" id="IPR014722">
    <property type="entry name" value="Rib_uL2_dom2"/>
</dbReference>
<dbReference type="InterPro" id="IPR001062">
    <property type="entry name" value="Transcrpt_antiterm_NusG"/>
</dbReference>
<dbReference type="AlphaFoldDB" id="I9NRF0"/>
<dbReference type="Gene3D" id="3.30.70.940">
    <property type="entry name" value="NusG, N-terminal domain"/>
    <property type="match status" value="1"/>
</dbReference>
<keyword evidence="3 4" id="KW-0804">Transcription</keyword>
<evidence type="ECO:0000256" key="2">
    <source>
        <dbReference type="ARBA" id="ARBA00023015"/>
    </source>
</evidence>
<evidence type="ECO:0000256" key="4">
    <source>
        <dbReference type="RuleBase" id="RU000538"/>
    </source>
</evidence>
<dbReference type="Gene3D" id="2.30.30.30">
    <property type="match status" value="1"/>
</dbReference>
<dbReference type="InterPro" id="IPR036735">
    <property type="entry name" value="NGN_dom_sf"/>
</dbReference>
<dbReference type="GO" id="GO:0006354">
    <property type="term" value="P:DNA-templated transcription elongation"/>
    <property type="evidence" value="ECO:0007669"/>
    <property type="project" value="InterPro"/>
</dbReference>
<sequence length="167" mass="19202">MMYWYVLWVKTGAEEGIQKCLQSYFDYNTLHSLIPKRLLIEKRQGVAHLVQKKMFPGYVFICADMNYIIYNIIKKIPKIIKILNSNGSYYSAIDDSEINIILSLVGSGDIVKISRIHIKNSKIFILNGPLKNLEGIVKRIDKHKKRAKILINLLNTPKLIDVGIEIV</sequence>
<protein>
    <recommendedName>
        <fullName evidence="4">Transcription termination/antitermination protein NusG</fullName>
    </recommendedName>
</protein>
<dbReference type="STRING" id="1192197.JBW_01233"/>
<evidence type="ECO:0000256" key="3">
    <source>
        <dbReference type="ARBA" id="ARBA00023163"/>
    </source>
</evidence>
<comment type="function">
    <text evidence="4">Participates in transcription elongation, termination and antitermination.</text>
</comment>